<gene>
    <name evidence="4" type="ORF">AWC12_27270</name>
</gene>
<evidence type="ECO:0000313" key="5">
    <source>
        <dbReference type="Proteomes" id="UP000193622"/>
    </source>
</evidence>
<keyword evidence="2" id="KW-0560">Oxidoreductase</keyword>
<dbReference type="EMBL" id="LQPC01000059">
    <property type="protein sequence ID" value="ORV82830.1"/>
    <property type="molecule type" value="Genomic_DNA"/>
</dbReference>
<dbReference type="PANTHER" id="PTHR44196">
    <property type="entry name" value="DEHYDROGENASE/REDUCTASE SDR FAMILY MEMBER 7B"/>
    <property type="match status" value="1"/>
</dbReference>
<dbReference type="InterPro" id="IPR002347">
    <property type="entry name" value="SDR_fam"/>
</dbReference>
<comment type="similarity">
    <text evidence="1 3">Belongs to the short-chain dehydrogenases/reductases (SDR) family.</text>
</comment>
<dbReference type="GO" id="GO:0016020">
    <property type="term" value="C:membrane"/>
    <property type="evidence" value="ECO:0007669"/>
    <property type="project" value="TreeGrafter"/>
</dbReference>
<reference evidence="4 5" key="1">
    <citation type="submission" date="2016-01" db="EMBL/GenBank/DDBJ databases">
        <title>The new phylogeny of the genus Mycobacterium.</title>
        <authorList>
            <person name="Tarcisio F."/>
            <person name="Conor M."/>
            <person name="Antonella G."/>
            <person name="Elisabetta G."/>
            <person name="Giulia F.S."/>
            <person name="Sara T."/>
            <person name="Anna F."/>
            <person name="Clotilde B."/>
            <person name="Roberto B."/>
            <person name="Veronica D.S."/>
            <person name="Fabio R."/>
            <person name="Monica P."/>
            <person name="Olivier J."/>
            <person name="Enrico T."/>
            <person name="Nicola S."/>
        </authorList>
    </citation>
    <scope>NUCLEOTIDE SEQUENCE [LARGE SCALE GENOMIC DNA]</scope>
    <source>
        <strain evidence="4 5">DSM 45541</strain>
    </source>
</reference>
<dbReference type="Proteomes" id="UP000193622">
    <property type="component" value="Unassembled WGS sequence"/>
</dbReference>
<dbReference type="RefSeq" id="WP_083082701.1">
    <property type="nucleotide sequence ID" value="NZ_LQPC01000059.1"/>
</dbReference>
<evidence type="ECO:0008006" key="6">
    <source>
        <dbReference type="Google" id="ProtNLM"/>
    </source>
</evidence>
<dbReference type="CDD" id="cd05233">
    <property type="entry name" value="SDR_c"/>
    <property type="match status" value="1"/>
</dbReference>
<accession>A0A1X1W8I2</accession>
<dbReference type="Pfam" id="PF00106">
    <property type="entry name" value="adh_short"/>
    <property type="match status" value="1"/>
</dbReference>
<evidence type="ECO:0000313" key="4">
    <source>
        <dbReference type="EMBL" id="ORV82830.1"/>
    </source>
</evidence>
<organism evidence="4 5">
    <name type="scientific">Mycolicibacterium iranicum</name>
    <name type="common">Mycobacterium iranicum</name>
    <dbReference type="NCBI Taxonomy" id="912594"/>
    <lineage>
        <taxon>Bacteria</taxon>
        <taxon>Bacillati</taxon>
        <taxon>Actinomycetota</taxon>
        <taxon>Actinomycetes</taxon>
        <taxon>Mycobacteriales</taxon>
        <taxon>Mycobacteriaceae</taxon>
        <taxon>Mycolicibacterium</taxon>
    </lineage>
</organism>
<evidence type="ECO:0000256" key="2">
    <source>
        <dbReference type="ARBA" id="ARBA00023002"/>
    </source>
</evidence>
<sequence>MVTGASSGIGRELALVLASYGARMVLVARRHELLAEVCAEIRSSGGSARFLTCDLTDGDDVERLVSDAQQQDAAPDILVNNAGRSIRRTLLQSTDRFHDYERTIRLNYLSAVQLTLGLLPSMVERGNAHIVNVGTWGVPAGSMPKFTAYHASKAALSAFSRSMGTELARSGVAVSTIHYPLVTTPMIAPTEEYRAFPALSAADAAEWVVHAIESKPVMVQPIFARYLALGSMVAPKYFDSFSLSVGI</sequence>
<comment type="caution">
    <text evidence="4">The sequence shown here is derived from an EMBL/GenBank/DDBJ whole genome shotgun (WGS) entry which is preliminary data.</text>
</comment>
<evidence type="ECO:0000256" key="1">
    <source>
        <dbReference type="ARBA" id="ARBA00006484"/>
    </source>
</evidence>
<dbReference type="AlphaFoldDB" id="A0A1X1W8I2"/>
<protein>
    <recommendedName>
        <fullName evidence="6">Short-chain dehydrogenase</fullName>
    </recommendedName>
</protein>
<dbReference type="SUPFAM" id="SSF51735">
    <property type="entry name" value="NAD(P)-binding Rossmann-fold domains"/>
    <property type="match status" value="1"/>
</dbReference>
<evidence type="ECO:0000256" key="3">
    <source>
        <dbReference type="RuleBase" id="RU000363"/>
    </source>
</evidence>
<dbReference type="PANTHER" id="PTHR44196:SF1">
    <property type="entry name" value="DEHYDROGENASE_REDUCTASE SDR FAMILY MEMBER 7B"/>
    <property type="match status" value="1"/>
</dbReference>
<dbReference type="PRINTS" id="PR00080">
    <property type="entry name" value="SDRFAMILY"/>
</dbReference>
<name>A0A1X1W8I2_MYCIR</name>
<dbReference type="InterPro" id="IPR036291">
    <property type="entry name" value="NAD(P)-bd_dom_sf"/>
</dbReference>
<proteinExistence type="inferred from homology"/>
<dbReference type="Gene3D" id="3.40.50.720">
    <property type="entry name" value="NAD(P)-binding Rossmann-like Domain"/>
    <property type="match status" value="1"/>
</dbReference>
<dbReference type="GO" id="GO:0016491">
    <property type="term" value="F:oxidoreductase activity"/>
    <property type="evidence" value="ECO:0007669"/>
    <property type="project" value="UniProtKB-KW"/>
</dbReference>
<dbReference type="PRINTS" id="PR00081">
    <property type="entry name" value="GDHRDH"/>
</dbReference>